<dbReference type="AlphaFoldDB" id="G2XQ37"/>
<protein>
    <submittedName>
        <fullName evidence="1">Uncharacterized protein</fullName>
    </submittedName>
</protein>
<dbReference type="EMBL" id="FQ790251">
    <property type="protein sequence ID" value="CCD42925.1"/>
    <property type="molecule type" value="Genomic_DNA"/>
</dbReference>
<proteinExistence type="predicted"/>
<evidence type="ECO:0000313" key="2">
    <source>
        <dbReference type="Proteomes" id="UP000008177"/>
    </source>
</evidence>
<organism evidence="1 2">
    <name type="scientific">Botryotinia fuckeliana (strain T4)</name>
    <name type="common">Noble rot fungus</name>
    <name type="synonym">Botrytis cinerea</name>
    <dbReference type="NCBI Taxonomy" id="999810"/>
    <lineage>
        <taxon>Eukaryota</taxon>
        <taxon>Fungi</taxon>
        <taxon>Dikarya</taxon>
        <taxon>Ascomycota</taxon>
        <taxon>Pezizomycotina</taxon>
        <taxon>Leotiomycetes</taxon>
        <taxon>Helotiales</taxon>
        <taxon>Sclerotiniaceae</taxon>
        <taxon>Botrytis</taxon>
    </lineage>
</organism>
<gene>
    <name evidence="1" type="ORF">BofuT4_P070010.1</name>
</gene>
<reference evidence="2" key="1">
    <citation type="journal article" date="2011" name="PLoS Genet.">
        <title>Genomic analysis of the necrotrophic fungal pathogens Sclerotinia sclerotiorum and Botrytis cinerea.</title>
        <authorList>
            <person name="Amselem J."/>
            <person name="Cuomo C.A."/>
            <person name="van Kan J.A."/>
            <person name="Viaud M."/>
            <person name="Benito E.P."/>
            <person name="Couloux A."/>
            <person name="Coutinho P.M."/>
            <person name="de Vries R.P."/>
            <person name="Dyer P.S."/>
            <person name="Fillinger S."/>
            <person name="Fournier E."/>
            <person name="Gout L."/>
            <person name="Hahn M."/>
            <person name="Kohn L."/>
            <person name="Lapalu N."/>
            <person name="Plummer K.M."/>
            <person name="Pradier J.M."/>
            <person name="Quevillon E."/>
            <person name="Sharon A."/>
            <person name="Simon A."/>
            <person name="ten Have A."/>
            <person name="Tudzynski B."/>
            <person name="Tudzynski P."/>
            <person name="Wincker P."/>
            <person name="Andrew M."/>
            <person name="Anthouard V."/>
            <person name="Beever R.E."/>
            <person name="Beffa R."/>
            <person name="Benoit I."/>
            <person name="Bouzid O."/>
            <person name="Brault B."/>
            <person name="Chen Z."/>
            <person name="Choquer M."/>
            <person name="Collemare J."/>
            <person name="Cotton P."/>
            <person name="Danchin E.G."/>
            <person name="Da Silva C."/>
            <person name="Gautier A."/>
            <person name="Giraud C."/>
            <person name="Giraud T."/>
            <person name="Gonzalez C."/>
            <person name="Grossetete S."/>
            <person name="Guldener U."/>
            <person name="Henrissat B."/>
            <person name="Howlett B.J."/>
            <person name="Kodira C."/>
            <person name="Kretschmer M."/>
            <person name="Lappartient A."/>
            <person name="Leroch M."/>
            <person name="Levis C."/>
            <person name="Mauceli E."/>
            <person name="Neuveglise C."/>
            <person name="Oeser B."/>
            <person name="Pearson M."/>
            <person name="Poulain J."/>
            <person name="Poussereau N."/>
            <person name="Quesneville H."/>
            <person name="Rascle C."/>
            <person name="Schumacher J."/>
            <person name="Segurens B."/>
            <person name="Sexton A."/>
            <person name="Silva E."/>
            <person name="Sirven C."/>
            <person name="Soanes D.M."/>
            <person name="Talbot N.J."/>
            <person name="Templeton M."/>
            <person name="Yandava C."/>
            <person name="Yarden O."/>
            <person name="Zeng Q."/>
            <person name="Rollins J.A."/>
            <person name="Lebrun M.H."/>
            <person name="Dickman M."/>
        </authorList>
    </citation>
    <scope>NUCLEOTIDE SEQUENCE [LARGE SCALE GENOMIC DNA]</scope>
    <source>
        <strain evidence="2">T4</strain>
    </source>
</reference>
<dbReference type="Proteomes" id="UP000008177">
    <property type="component" value="Unplaced contigs"/>
</dbReference>
<dbReference type="HOGENOM" id="CLU_1712973_0_0_1"/>
<name>G2XQ37_BOTF4</name>
<evidence type="ECO:0000313" key="1">
    <source>
        <dbReference type="EMBL" id="CCD42925.1"/>
    </source>
</evidence>
<accession>G2XQ37</accession>
<dbReference type="InParanoid" id="G2XQ37"/>
<sequence length="153" mass="17385">MISPYSHGASLPHDLLFFKAGELAPVHLHYADKVPVNTLQEYGVSSLEVENTERHYNEKREKRLLEDLQAHLGVGWSGLLYAIKTFYKDIRPEDIRTQYNKNASARLEVTHFMIFVIFELSAAKIFGNAGLANKNVKMADILWFDFLGAGGWT</sequence>